<protein>
    <submittedName>
        <fullName evidence="1">S1-C subfamily serine protease</fullName>
    </submittedName>
</protein>
<dbReference type="GO" id="GO:0008233">
    <property type="term" value="F:peptidase activity"/>
    <property type="evidence" value="ECO:0007669"/>
    <property type="project" value="UniProtKB-KW"/>
</dbReference>
<keyword evidence="1" id="KW-0645">Protease</keyword>
<dbReference type="Proteomes" id="UP000517187">
    <property type="component" value="Unassembled WGS sequence"/>
</dbReference>
<organism evidence="1 2">
    <name type="scientific">Rhizobium leguminosarum</name>
    <dbReference type="NCBI Taxonomy" id="384"/>
    <lineage>
        <taxon>Bacteria</taxon>
        <taxon>Pseudomonadati</taxon>
        <taxon>Pseudomonadota</taxon>
        <taxon>Alphaproteobacteria</taxon>
        <taxon>Hyphomicrobiales</taxon>
        <taxon>Rhizobiaceae</taxon>
        <taxon>Rhizobium/Agrobacterium group</taxon>
        <taxon>Rhizobium</taxon>
    </lineage>
</organism>
<evidence type="ECO:0000313" key="1">
    <source>
        <dbReference type="EMBL" id="MBB6219547.1"/>
    </source>
</evidence>
<gene>
    <name evidence="1" type="ORF">GGE66_000491</name>
</gene>
<sequence>MSAFIRLIRPLIIVFTVSLLIGGVPAQAQFVSGIGGSVPTLAPMLEKVTPAVVNISVVSQAPEEDNPLYSDPYFRRYFNLPDQPNGPYGC</sequence>
<dbReference type="RefSeq" id="WP_246809115.1">
    <property type="nucleotide sequence ID" value="NZ_JACIIJ010000001.1"/>
</dbReference>
<evidence type="ECO:0000313" key="2">
    <source>
        <dbReference type="Proteomes" id="UP000517187"/>
    </source>
</evidence>
<dbReference type="GO" id="GO:0006508">
    <property type="term" value="P:proteolysis"/>
    <property type="evidence" value="ECO:0007669"/>
    <property type="project" value="UniProtKB-KW"/>
</dbReference>
<reference evidence="1 2" key="1">
    <citation type="submission" date="2020-08" db="EMBL/GenBank/DDBJ databases">
        <title>Genomic Encyclopedia of Type Strains, Phase IV (KMG-V): Genome sequencing to study the core and pangenomes of soil and plant-associated prokaryotes.</title>
        <authorList>
            <person name="Whitman W."/>
        </authorList>
    </citation>
    <scope>NUCLEOTIDE SEQUENCE [LARGE SCALE GENOMIC DNA]</scope>
    <source>
        <strain evidence="1 2">SEMIA 4011</strain>
    </source>
</reference>
<accession>A0A7W9ZPZ6</accession>
<name>A0A7W9ZPZ6_RHILE</name>
<comment type="caution">
    <text evidence="1">The sequence shown here is derived from an EMBL/GenBank/DDBJ whole genome shotgun (WGS) entry which is preliminary data.</text>
</comment>
<dbReference type="EMBL" id="JACIIJ010000001">
    <property type="protein sequence ID" value="MBB6219547.1"/>
    <property type="molecule type" value="Genomic_DNA"/>
</dbReference>
<proteinExistence type="predicted"/>
<dbReference type="AlphaFoldDB" id="A0A7W9ZPZ6"/>
<keyword evidence="1" id="KW-0378">Hydrolase</keyword>